<protein>
    <submittedName>
        <fullName evidence="3">DUF4168 domain-containing protein</fullName>
    </submittedName>
</protein>
<gene>
    <name evidence="3" type="ORF">ML462_10595</name>
</gene>
<feature type="chain" id="PRO_5040972890" evidence="1">
    <location>
        <begin position="22"/>
        <end position="154"/>
    </location>
</feature>
<evidence type="ECO:0000259" key="2">
    <source>
        <dbReference type="Pfam" id="PF13767"/>
    </source>
</evidence>
<proteinExistence type="predicted"/>
<name>A0A9X2AC08_9FLAO</name>
<reference evidence="3" key="1">
    <citation type="submission" date="2022-03" db="EMBL/GenBank/DDBJ databases">
        <title>Gramella crocea sp. nov., isolated from activated sludge of a seafood processing plant.</title>
        <authorList>
            <person name="Zhang X."/>
        </authorList>
    </citation>
    <scope>NUCLEOTIDE SEQUENCE</scope>
    <source>
        <strain evidence="3">YJ019</strain>
    </source>
</reference>
<keyword evidence="1" id="KW-0732">Signal</keyword>
<keyword evidence="4" id="KW-1185">Reference proteome</keyword>
<dbReference type="EMBL" id="JAKVTV010000003">
    <property type="protein sequence ID" value="MCH4823618.1"/>
    <property type="molecule type" value="Genomic_DNA"/>
</dbReference>
<dbReference type="Pfam" id="PF13767">
    <property type="entry name" value="DUF4168"/>
    <property type="match status" value="1"/>
</dbReference>
<feature type="signal peptide" evidence="1">
    <location>
        <begin position="1"/>
        <end position="21"/>
    </location>
</feature>
<evidence type="ECO:0000313" key="4">
    <source>
        <dbReference type="Proteomes" id="UP001139226"/>
    </source>
</evidence>
<evidence type="ECO:0000256" key="1">
    <source>
        <dbReference type="SAM" id="SignalP"/>
    </source>
</evidence>
<accession>A0A9X2AC08</accession>
<dbReference type="RefSeq" id="WP_240713787.1">
    <property type="nucleotide sequence ID" value="NZ_JAKVTV010000003.1"/>
</dbReference>
<comment type="caution">
    <text evidence="3">The sequence shown here is derived from an EMBL/GenBank/DDBJ whole genome shotgun (WGS) entry which is preliminary data.</text>
</comment>
<dbReference type="Proteomes" id="UP001139226">
    <property type="component" value="Unassembled WGS sequence"/>
</dbReference>
<sequence length="154" mass="17949">MKKLFSSLLFVLAVGTASMNAQSTAMPQQQEKIEVNDAELAQFAEVYQQMRMMNQEVQQEMMTVVQNGDFELQRFNEIHQAKMDPNKEIETTAEEDKKYQAVVTEIEEIQPKYQKKMEEVITESDLSMERYQQMAMALRSDVELQQRLQAILKS</sequence>
<organism evidence="3 4">
    <name type="scientific">Christiangramia lutea</name>
    <dbReference type="NCBI Taxonomy" id="1607951"/>
    <lineage>
        <taxon>Bacteria</taxon>
        <taxon>Pseudomonadati</taxon>
        <taxon>Bacteroidota</taxon>
        <taxon>Flavobacteriia</taxon>
        <taxon>Flavobacteriales</taxon>
        <taxon>Flavobacteriaceae</taxon>
        <taxon>Christiangramia</taxon>
    </lineage>
</organism>
<dbReference type="AlphaFoldDB" id="A0A9X2AC08"/>
<dbReference type="InterPro" id="IPR025433">
    <property type="entry name" value="DUF4168"/>
</dbReference>
<feature type="domain" description="DUF4168" evidence="2">
    <location>
        <begin position="36"/>
        <end position="147"/>
    </location>
</feature>
<evidence type="ECO:0000313" key="3">
    <source>
        <dbReference type="EMBL" id="MCH4823618.1"/>
    </source>
</evidence>